<evidence type="ECO:0000259" key="2">
    <source>
        <dbReference type="Pfam" id="PF00884"/>
    </source>
</evidence>
<dbReference type="Proteomes" id="UP000254052">
    <property type="component" value="Unassembled WGS sequence"/>
</dbReference>
<reference evidence="3 4" key="1">
    <citation type="submission" date="2018-06" db="EMBL/GenBank/DDBJ databases">
        <authorList>
            <consortium name="Pathogen Informatics"/>
            <person name="Doyle S."/>
        </authorList>
    </citation>
    <scope>NUCLEOTIDE SEQUENCE [LARGE SCALE GENOMIC DNA]</scope>
    <source>
        <strain evidence="3 4">NCTC9962</strain>
    </source>
</reference>
<evidence type="ECO:0000313" key="4">
    <source>
        <dbReference type="Proteomes" id="UP000254052"/>
    </source>
</evidence>
<gene>
    <name evidence="3" type="primary">eptb_3</name>
    <name evidence="3" type="ORF">NCTC9962_01228</name>
</gene>
<accession>A0A377AJR6</accession>
<keyword evidence="3" id="KW-0808">Transferase</keyword>
<dbReference type="Gene3D" id="3.40.720.10">
    <property type="entry name" value="Alkaline Phosphatase, subunit A"/>
    <property type="match status" value="1"/>
</dbReference>
<proteinExistence type="predicted"/>
<dbReference type="Pfam" id="PF00884">
    <property type="entry name" value="Sulfatase"/>
    <property type="match status" value="1"/>
</dbReference>
<protein>
    <submittedName>
        <fullName evidence="3">Phosphoethanolamine transferase</fullName>
        <ecNumber evidence="3">2.7.-.-</ecNumber>
    </submittedName>
</protein>
<feature type="domain" description="Sulfatase N-terminal" evidence="2">
    <location>
        <begin position="1"/>
        <end position="53"/>
    </location>
</feature>
<dbReference type="GO" id="GO:0005886">
    <property type="term" value="C:plasma membrane"/>
    <property type="evidence" value="ECO:0007669"/>
    <property type="project" value="UniProtKB-SubCell"/>
</dbReference>
<dbReference type="GO" id="GO:0009245">
    <property type="term" value="P:lipid A biosynthetic process"/>
    <property type="evidence" value="ECO:0007669"/>
    <property type="project" value="TreeGrafter"/>
</dbReference>
<dbReference type="EC" id="2.7.-.-" evidence="3"/>
<dbReference type="InterPro" id="IPR040423">
    <property type="entry name" value="PEA_transferase"/>
</dbReference>
<dbReference type="PANTHER" id="PTHR30443">
    <property type="entry name" value="INNER MEMBRANE PROTEIN"/>
    <property type="match status" value="1"/>
</dbReference>
<feature type="region of interest" description="Disordered" evidence="1">
    <location>
        <begin position="42"/>
        <end position="62"/>
    </location>
</feature>
<dbReference type="SUPFAM" id="SSF53649">
    <property type="entry name" value="Alkaline phosphatase-like"/>
    <property type="match status" value="1"/>
</dbReference>
<dbReference type="InterPro" id="IPR000917">
    <property type="entry name" value="Sulfatase_N"/>
</dbReference>
<dbReference type="GO" id="GO:0009244">
    <property type="term" value="P:lipopolysaccharide core region biosynthetic process"/>
    <property type="evidence" value="ECO:0007669"/>
    <property type="project" value="TreeGrafter"/>
</dbReference>
<evidence type="ECO:0000313" key="3">
    <source>
        <dbReference type="EMBL" id="STL20212.1"/>
    </source>
</evidence>
<name>A0A377AJR6_ECOLX</name>
<organism evidence="3 4">
    <name type="scientific">Escherichia coli</name>
    <dbReference type="NCBI Taxonomy" id="562"/>
    <lineage>
        <taxon>Bacteria</taxon>
        <taxon>Pseudomonadati</taxon>
        <taxon>Pseudomonadota</taxon>
        <taxon>Gammaproteobacteria</taxon>
        <taxon>Enterobacterales</taxon>
        <taxon>Enterobacteriaceae</taxon>
        <taxon>Escherichia</taxon>
    </lineage>
</organism>
<dbReference type="EMBL" id="UGED01000004">
    <property type="protein sequence ID" value="STL20212.1"/>
    <property type="molecule type" value="Genomic_DNA"/>
</dbReference>
<evidence type="ECO:0000256" key="1">
    <source>
        <dbReference type="SAM" id="MobiDB-lite"/>
    </source>
</evidence>
<dbReference type="PANTHER" id="PTHR30443:SF3">
    <property type="entry name" value="KDO(2)-LIPID A PHOSPHOETHANOLAMINE 7''-TRANSFERASE"/>
    <property type="match status" value="1"/>
</dbReference>
<dbReference type="InterPro" id="IPR017850">
    <property type="entry name" value="Alkaline_phosphatase_core_sf"/>
</dbReference>
<dbReference type="AlphaFoldDB" id="A0A377AJR6"/>
<dbReference type="GO" id="GO:0043838">
    <property type="term" value="F:phosphatidylethanolamine:Kdo2-lipid A phosphoethanolamine transferase activity"/>
    <property type="evidence" value="ECO:0007669"/>
    <property type="project" value="TreeGrafter"/>
</dbReference>
<feature type="compositionally biased region" description="Basic and acidic residues" evidence="1">
    <location>
        <begin position="42"/>
        <end position="55"/>
    </location>
</feature>
<sequence>MINSYDNSVTYVDHFISSVIDQVRDKKAIVFYAADHGESINEREHLHGTPRELARRSSSAYR</sequence>